<accession>A0A081K6M2</accession>
<sequence length="122" mass="13829">MLLKIIRNVLGYGIAAADKLTRPKAMARSPEQQAQVNAQTANMTLYQFKACPFCIKTRRAIHKLGLNIQTKDAMNDAQARNELQQMGGKVQVPCLRIQEEGKDDTWMYESGDISHYLQKRFG</sequence>
<dbReference type="InterPro" id="IPR004045">
    <property type="entry name" value="Glutathione_S-Trfase_N"/>
</dbReference>
<dbReference type="PANTHER" id="PTHR45288">
    <property type="entry name" value="THIOREDOXIN FAMILY PROTEIN"/>
    <property type="match status" value="1"/>
</dbReference>
<dbReference type="InterPro" id="IPR036249">
    <property type="entry name" value="Thioredoxin-like_sf"/>
</dbReference>
<evidence type="ECO:0000313" key="2">
    <source>
        <dbReference type="EMBL" id="KEI69798.1"/>
    </source>
</evidence>
<gene>
    <name evidence="2" type="ORF">GV64_02730</name>
</gene>
<dbReference type="PANTHER" id="PTHR45288:SF1">
    <property type="entry name" value="THIOREDOXIN FAMILY PROTEIN"/>
    <property type="match status" value="1"/>
</dbReference>
<dbReference type="AlphaFoldDB" id="A0A081K6M2"/>
<dbReference type="RefSeq" id="WP_020584727.1">
    <property type="nucleotide sequence ID" value="NZ_JOJP01000001.1"/>
</dbReference>
<dbReference type="CDD" id="cd00570">
    <property type="entry name" value="GST_N_family"/>
    <property type="match status" value="1"/>
</dbReference>
<dbReference type="PROSITE" id="PS00195">
    <property type="entry name" value="GLUTAREDOXIN_1"/>
    <property type="match status" value="1"/>
</dbReference>
<organism evidence="2 3">
    <name type="scientific">Endozoicomonas elysicola</name>
    <dbReference type="NCBI Taxonomy" id="305900"/>
    <lineage>
        <taxon>Bacteria</taxon>
        <taxon>Pseudomonadati</taxon>
        <taxon>Pseudomonadota</taxon>
        <taxon>Gammaproteobacteria</taxon>
        <taxon>Oceanospirillales</taxon>
        <taxon>Endozoicomonadaceae</taxon>
        <taxon>Endozoicomonas</taxon>
    </lineage>
</organism>
<name>A0A081K6M2_9GAMM</name>
<protein>
    <submittedName>
        <fullName evidence="2">Glutaredoxin</fullName>
    </submittedName>
</protein>
<dbReference type="Proteomes" id="UP000027997">
    <property type="component" value="Unassembled WGS sequence"/>
</dbReference>
<dbReference type="SUPFAM" id="SSF52833">
    <property type="entry name" value="Thioredoxin-like"/>
    <property type="match status" value="1"/>
</dbReference>
<dbReference type="STRING" id="305900.GV64_02730"/>
<evidence type="ECO:0000313" key="3">
    <source>
        <dbReference type="Proteomes" id="UP000027997"/>
    </source>
</evidence>
<feature type="domain" description="GST N-terminal" evidence="1">
    <location>
        <begin position="41"/>
        <end position="122"/>
    </location>
</feature>
<comment type="caution">
    <text evidence="2">The sequence shown here is derived from an EMBL/GenBank/DDBJ whole genome shotgun (WGS) entry which is preliminary data.</text>
</comment>
<dbReference type="InterPro" id="IPR002109">
    <property type="entry name" value="Glutaredoxin"/>
</dbReference>
<dbReference type="PROSITE" id="PS51354">
    <property type="entry name" value="GLUTAREDOXIN_2"/>
    <property type="match status" value="1"/>
</dbReference>
<evidence type="ECO:0000259" key="1">
    <source>
        <dbReference type="PROSITE" id="PS50404"/>
    </source>
</evidence>
<dbReference type="InterPro" id="IPR011767">
    <property type="entry name" value="GLR_AS"/>
</dbReference>
<dbReference type="PROSITE" id="PS50404">
    <property type="entry name" value="GST_NTER"/>
    <property type="match status" value="1"/>
</dbReference>
<dbReference type="Gene3D" id="3.40.30.10">
    <property type="entry name" value="Glutaredoxin"/>
    <property type="match status" value="1"/>
</dbReference>
<keyword evidence="3" id="KW-1185">Reference proteome</keyword>
<dbReference type="EMBL" id="JOJP01000001">
    <property type="protein sequence ID" value="KEI69798.1"/>
    <property type="molecule type" value="Genomic_DNA"/>
</dbReference>
<dbReference type="Pfam" id="PF00462">
    <property type="entry name" value="Glutaredoxin"/>
    <property type="match status" value="1"/>
</dbReference>
<proteinExistence type="predicted"/>
<dbReference type="eggNOG" id="COG0695">
    <property type="taxonomic scope" value="Bacteria"/>
</dbReference>
<reference evidence="2 3" key="1">
    <citation type="submission" date="2014-06" db="EMBL/GenBank/DDBJ databases">
        <title>Whole Genome Sequences of Three Symbiotic Endozoicomonas Bacteria.</title>
        <authorList>
            <person name="Neave M.J."/>
            <person name="Apprill A."/>
            <person name="Voolstra C.R."/>
        </authorList>
    </citation>
    <scope>NUCLEOTIDE SEQUENCE [LARGE SCALE GENOMIC DNA]</scope>
    <source>
        <strain evidence="2 3">DSM 22380</strain>
    </source>
</reference>